<feature type="compositionally biased region" description="Polar residues" evidence="1">
    <location>
        <begin position="37"/>
        <end position="53"/>
    </location>
</feature>
<dbReference type="Proteomes" id="UP001208689">
    <property type="component" value="Chromosome"/>
</dbReference>
<accession>A0ABY6HPH2</accession>
<proteinExistence type="predicted"/>
<evidence type="ECO:0000256" key="1">
    <source>
        <dbReference type="SAM" id="MobiDB-lite"/>
    </source>
</evidence>
<keyword evidence="3" id="KW-1185">Reference proteome</keyword>
<protein>
    <recommendedName>
        <fullName evidence="4">Secreted protein</fullName>
    </recommendedName>
</protein>
<evidence type="ECO:0008006" key="4">
    <source>
        <dbReference type="Google" id="ProtNLM"/>
    </source>
</evidence>
<reference evidence="2" key="1">
    <citation type="submission" date="2022-09" db="EMBL/GenBank/DDBJ databases">
        <title>Actin cytoskeleton and complex cell architecture in an #Asgard archaeon.</title>
        <authorList>
            <person name="Ponce Toledo R.I."/>
            <person name="Schleper C."/>
            <person name="Rodrigues Oliveira T."/>
            <person name="Wollweber F."/>
            <person name="Xu J."/>
            <person name="Rittmann S."/>
            <person name="Klingl A."/>
            <person name="Pilhofer M."/>
        </authorList>
    </citation>
    <scope>NUCLEOTIDE SEQUENCE</scope>
    <source>
        <strain evidence="2">B-35</strain>
    </source>
</reference>
<feature type="region of interest" description="Disordered" evidence="1">
    <location>
        <begin position="37"/>
        <end position="70"/>
    </location>
</feature>
<dbReference type="EMBL" id="CP104013">
    <property type="protein sequence ID" value="UYP45416.1"/>
    <property type="molecule type" value="Genomic_DNA"/>
</dbReference>
<organism evidence="2 3">
    <name type="scientific">Candidatus Lokiarchaeum ossiferum</name>
    <dbReference type="NCBI Taxonomy" id="2951803"/>
    <lineage>
        <taxon>Archaea</taxon>
        <taxon>Promethearchaeati</taxon>
        <taxon>Promethearchaeota</taxon>
        <taxon>Promethearchaeia</taxon>
        <taxon>Promethearchaeales</taxon>
        <taxon>Promethearchaeaceae</taxon>
        <taxon>Candidatus Lokiarchaeum</taxon>
    </lineage>
</organism>
<sequence>MKRSQKLMLYSIVGMLAVGIFIAAANASAEELTSDLTNETCDGTGTQQQKRQGNGTGDHPQDGTGNGYKHQYNATLDENGVCIYATEA</sequence>
<name>A0ABY6HPH2_9ARCH</name>
<gene>
    <name evidence="2" type="ORF">NEF87_001701</name>
</gene>
<evidence type="ECO:0000313" key="3">
    <source>
        <dbReference type="Proteomes" id="UP001208689"/>
    </source>
</evidence>
<evidence type="ECO:0000313" key="2">
    <source>
        <dbReference type="EMBL" id="UYP45416.1"/>
    </source>
</evidence>